<evidence type="ECO:0000313" key="2">
    <source>
        <dbReference type="Proteomes" id="UP000218231"/>
    </source>
</evidence>
<dbReference type="EMBL" id="LIAE01006130">
    <property type="protein sequence ID" value="PAV92597.1"/>
    <property type="molecule type" value="Genomic_DNA"/>
</dbReference>
<dbReference type="Proteomes" id="UP000218231">
    <property type="component" value="Unassembled WGS sequence"/>
</dbReference>
<proteinExistence type="predicted"/>
<dbReference type="AlphaFoldDB" id="A0A2A2M2X8"/>
<reference evidence="1 2" key="1">
    <citation type="journal article" date="2017" name="Curr. Biol.">
        <title>Genome architecture and evolution of a unichromosomal asexual nematode.</title>
        <authorList>
            <person name="Fradin H."/>
            <person name="Zegar C."/>
            <person name="Gutwein M."/>
            <person name="Lucas J."/>
            <person name="Kovtun M."/>
            <person name="Corcoran D."/>
            <person name="Baugh L.R."/>
            <person name="Kiontke K."/>
            <person name="Gunsalus K."/>
            <person name="Fitch D.H."/>
            <person name="Piano F."/>
        </authorList>
    </citation>
    <scope>NUCLEOTIDE SEQUENCE [LARGE SCALE GENOMIC DNA]</scope>
    <source>
        <strain evidence="1">PF1309</strain>
    </source>
</reference>
<evidence type="ECO:0000313" key="1">
    <source>
        <dbReference type="EMBL" id="PAV92597.1"/>
    </source>
</evidence>
<dbReference type="OrthoDB" id="10648708at2759"/>
<name>A0A2A2M2X8_9BILA</name>
<keyword evidence="2" id="KW-1185">Reference proteome</keyword>
<sequence length="765" mass="81941">MWGAADAVTRARFLRHVRPYWDVHRHRLAPSIAAKIDALVAEGRLRFVAGRIVGAEAEGGGALLTWRPRGSAGTETTSARRIVNCTGPQGDLLRSEEPLLRQLIAAGLARPDSLRIGLDVDHQSQVIHADGTVDDRLFCIGPMTRGDLWEVVAVPDIRQQNWTLARRFAHAQWVAAVEPERRVIGETQHAGGVVRGDLAIRVDVEQIADAEADLRALGGRIAQLEIGDRMLAGVDVGSAARQRTRLVDVAIIGHAGERAELVERPVDRAGDLLARRALFQRQDTAAREQRGCGVERRGRGGDAGHVDLVDVARQREVERAGAFRAPAIVGDGVDALRRRGEAVDEEACRRKSLVCTVKQICNLRAKRARNILRQADLVADADRIGVDRQVKAASADHRTERDVGRLFRLQRPPAERDADRIGRRHGAGQDRHAVGDDRGDLGEILLLQRRGAEAGRNGAAQREPGRDVVARREFAVGGAAEVRIILGPAGETDQQRIGELRFEVEVDAAAAAVALGGVAGGEAAEALRARCRPGDRIGRTGRVIVGGALARRDLITFAAPLDAEGDVQRLEDVELAGDVEAGDVLVVGDRAVVEVARGARPIGVVRRIQRAEVDGVAAIAQRQIDVEVRHGAPQADRRIDILRLGIDDRQEAVGIAGKRQLGDRRGAGIVGADAREGGAAGVAVLIAAEGVQLQIVSQRGAGVDEAGELFDLRVAIAAGDAGRRHARIEVGAPSLPKPMPCQAEAVTVCSPVTWRLPRAVSTCVS</sequence>
<dbReference type="PANTHER" id="PTHR40254">
    <property type="entry name" value="BLR0577 PROTEIN"/>
    <property type="match status" value="1"/>
</dbReference>
<dbReference type="PANTHER" id="PTHR40254:SF1">
    <property type="entry name" value="BLR0577 PROTEIN"/>
    <property type="match status" value="1"/>
</dbReference>
<organism evidence="1 2">
    <name type="scientific">Diploscapter pachys</name>
    <dbReference type="NCBI Taxonomy" id="2018661"/>
    <lineage>
        <taxon>Eukaryota</taxon>
        <taxon>Metazoa</taxon>
        <taxon>Ecdysozoa</taxon>
        <taxon>Nematoda</taxon>
        <taxon>Chromadorea</taxon>
        <taxon>Rhabditida</taxon>
        <taxon>Rhabditina</taxon>
        <taxon>Rhabditomorpha</taxon>
        <taxon>Rhabditoidea</taxon>
        <taxon>Rhabditidae</taxon>
        <taxon>Diploscapter</taxon>
    </lineage>
</organism>
<comment type="caution">
    <text evidence="1">The sequence shown here is derived from an EMBL/GenBank/DDBJ whole genome shotgun (WGS) entry which is preliminary data.</text>
</comment>
<accession>A0A2A2M2X8</accession>
<protein>
    <submittedName>
        <fullName evidence="1">Uncharacterized protein</fullName>
    </submittedName>
</protein>
<gene>
    <name evidence="1" type="ORF">WR25_01596</name>
</gene>
<dbReference type="InterPro" id="IPR052189">
    <property type="entry name" value="L-asp_N-monooxygenase_NS-form"/>
</dbReference>